<dbReference type="InterPro" id="IPR032092">
    <property type="entry name" value="PilW"/>
</dbReference>
<dbReference type="GO" id="GO:0043683">
    <property type="term" value="P:type IV pilus assembly"/>
    <property type="evidence" value="ECO:0007669"/>
    <property type="project" value="InterPro"/>
</dbReference>
<keyword evidence="1" id="KW-0472">Membrane</keyword>
<dbReference type="Pfam" id="PF07963">
    <property type="entry name" value="N_methyl"/>
    <property type="match status" value="1"/>
</dbReference>
<dbReference type="SUPFAM" id="SSF54523">
    <property type="entry name" value="Pili subunits"/>
    <property type="match status" value="1"/>
</dbReference>
<accession>A0A430KLM6</accession>
<dbReference type="AlphaFoldDB" id="A0A430KLM6"/>
<keyword evidence="1" id="KW-1133">Transmembrane helix</keyword>
<evidence type="ECO:0000313" key="2">
    <source>
        <dbReference type="EMBL" id="RTE64375.1"/>
    </source>
</evidence>
<dbReference type="InterPro" id="IPR045584">
    <property type="entry name" value="Pilin-like"/>
</dbReference>
<sequence length="339" mass="36435">MNSPLHECQRGNQTGLSLIELMIAMVIGLLLTAAVLQVFVGSRATYSMQTGLAKLQENGRFATQYLSRDLRKTGFMGCSSSNTLTSILVDDGSAIWDFIDFSNELSGEDDVDGTATYGTKSPIAGTDTITIKYADSGNKCTVSQLTGTDISCDATPSFEKGDVLIMSDCSSSAVFQKSNGVSSLIKYEDSGVTPGNSSVTLNPFPQDSSVFQLQAYRFFVANNEYGQSSLYRQGISNSAGVLSFAEPIELVEGVASMQILYGEDTSGDSRPNRYVSAGAVSDFDNVIALRVSLLIESSEDSLVREGQSLVFNGATVNFNDGRLRKVFTTTIAIRNRLKI</sequence>
<dbReference type="PROSITE" id="PS00409">
    <property type="entry name" value="PROKAR_NTER_METHYL"/>
    <property type="match status" value="1"/>
</dbReference>
<evidence type="ECO:0000313" key="3">
    <source>
        <dbReference type="Proteomes" id="UP000283087"/>
    </source>
</evidence>
<name>A0A430KLM6_9GAMM</name>
<dbReference type="Proteomes" id="UP000283087">
    <property type="component" value="Unassembled WGS sequence"/>
</dbReference>
<dbReference type="RefSeq" id="WP_126160014.1">
    <property type="nucleotide sequence ID" value="NZ_RQXW01000025.1"/>
</dbReference>
<dbReference type="InterPro" id="IPR012902">
    <property type="entry name" value="N_methyl_site"/>
</dbReference>
<evidence type="ECO:0000256" key="1">
    <source>
        <dbReference type="SAM" id="Phobius"/>
    </source>
</evidence>
<dbReference type="NCBIfam" id="TIGR02532">
    <property type="entry name" value="IV_pilin_GFxxxE"/>
    <property type="match status" value="1"/>
</dbReference>
<dbReference type="OrthoDB" id="5296662at2"/>
<organism evidence="2 3">
    <name type="scientific">Amphritea opalescens</name>
    <dbReference type="NCBI Taxonomy" id="2490544"/>
    <lineage>
        <taxon>Bacteria</taxon>
        <taxon>Pseudomonadati</taxon>
        <taxon>Pseudomonadota</taxon>
        <taxon>Gammaproteobacteria</taxon>
        <taxon>Oceanospirillales</taxon>
        <taxon>Oceanospirillaceae</taxon>
        <taxon>Amphritea</taxon>
    </lineage>
</organism>
<proteinExistence type="predicted"/>
<feature type="transmembrane region" description="Helical" evidence="1">
    <location>
        <begin position="21"/>
        <end position="40"/>
    </location>
</feature>
<dbReference type="EMBL" id="RQXW01000025">
    <property type="protein sequence ID" value="RTE64375.1"/>
    <property type="molecule type" value="Genomic_DNA"/>
</dbReference>
<keyword evidence="3" id="KW-1185">Reference proteome</keyword>
<gene>
    <name evidence="2" type="ORF">EH243_17755</name>
</gene>
<reference evidence="2 3" key="1">
    <citation type="submission" date="2018-11" db="EMBL/GenBank/DDBJ databases">
        <title>The draft genome sequence of Amphritea opalescens ANRC-JH13T.</title>
        <authorList>
            <person name="Fang Z."/>
            <person name="Zhang Y."/>
            <person name="Han X."/>
        </authorList>
    </citation>
    <scope>NUCLEOTIDE SEQUENCE [LARGE SCALE GENOMIC DNA]</scope>
    <source>
        <strain evidence="2 3">ANRC-JH13</strain>
    </source>
</reference>
<comment type="caution">
    <text evidence="2">The sequence shown here is derived from an EMBL/GenBank/DDBJ whole genome shotgun (WGS) entry which is preliminary data.</text>
</comment>
<protein>
    <submittedName>
        <fullName evidence="2">Prepilin-type N-terminal cleavage/methylation domain-containing protein</fullName>
    </submittedName>
</protein>
<dbReference type="Pfam" id="PF16074">
    <property type="entry name" value="PilW"/>
    <property type="match status" value="1"/>
</dbReference>
<keyword evidence="1" id="KW-0812">Transmembrane</keyword>